<comment type="caution">
    <text evidence="3">The sequence shown here is derived from an EMBL/GenBank/DDBJ whole genome shotgun (WGS) entry which is preliminary data.</text>
</comment>
<organism evidence="3 4">
    <name type="scientific">Lunatimonas lonarensis</name>
    <dbReference type="NCBI Taxonomy" id="1232681"/>
    <lineage>
        <taxon>Bacteria</taxon>
        <taxon>Pseudomonadati</taxon>
        <taxon>Bacteroidota</taxon>
        <taxon>Cytophagia</taxon>
        <taxon>Cytophagales</taxon>
        <taxon>Cyclobacteriaceae</taxon>
    </lineage>
</organism>
<accession>R7ZX93</accession>
<dbReference type="SUPFAM" id="SSF52540">
    <property type="entry name" value="P-loop containing nucleoside triphosphate hydrolases"/>
    <property type="match status" value="1"/>
</dbReference>
<dbReference type="Pfam" id="PF13476">
    <property type="entry name" value="AAA_23"/>
    <property type="match status" value="1"/>
</dbReference>
<dbReference type="EMBL" id="AQHR01000022">
    <property type="protein sequence ID" value="EON78790.1"/>
    <property type="molecule type" value="Genomic_DNA"/>
</dbReference>
<keyword evidence="3" id="KW-0540">Nuclease</keyword>
<dbReference type="PANTHER" id="PTHR32114">
    <property type="entry name" value="ABC TRANSPORTER ABCH.3"/>
    <property type="match status" value="1"/>
</dbReference>
<reference evidence="3 4" key="1">
    <citation type="submission" date="2013-02" db="EMBL/GenBank/DDBJ databases">
        <title>A novel strain isolated from Lonar lake, Maharashtra, India.</title>
        <authorList>
            <person name="Singh A."/>
        </authorList>
    </citation>
    <scope>NUCLEOTIDE SEQUENCE [LARGE SCALE GENOMIC DNA]</scope>
    <source>
        <strain evidence="3 4">AK24</strain>
    </source>
</reference>
<proteinExistence type="predicted"/>
<feature type="coiled-coil region" evidence="1">
    <location>
        <begin position="211"/>
        <end position="282"/>
    </location>
</feature>
<gene>
    <name evidence="3" type="ORF">ADIS_0687</name>
</gene>
<keyword evidence="1" id="KW-0175">Coiled coil</keyword>
<dbReference type="PATRIC" id="fig|1288963.3.peg.684"/>
<evidence type="ECO:0000313" key="4">
    <source>
        <dbReference type="Proteomes" id="UP000013909"/>
    </source>
</evidence>
<dbReference type="Pfam" id="PF13558">
    <property type="entry name" value="SbcC_Walker_B"/>
    <property type="match status" value="1"/>
</dbReference>
<dbReference type="STRING" id="1232681.ADIS_0687"/>
<protein>
    <submittedName>
        <fullName evidence="3">Exonuclease SbcC</fullName>
    </submittedName>
</protein>
<keyword evidence="3" id="KW-0378">Hydrolase</keyword>
<evidence type="ECO:0000259" key="2">
    <source>
        <dbReference type="Pfam" id="PF13476"/>
    </source>
</evidence>
<dbReference type="GO" id="GO:0004527">
    <property type="term" value="F:exonuclease activity"/>
    <property type="evidence" value="ECO:0007669"/>
    <property type="project" value="UniProtKB-KW"/>
</dbReference>
<dbReference type="InterPro" id="IPR038729">
    <property type="entry name" value="Rad50/SbcC_AAA"/>
</dbReference>
<feature type="domain" description="Rad50/SbcC-type AAA" evidence="2">
    <location>
        <begin position="5"/>
        <end position="258"/>
    </location>
</feature>
<dbReference type="Proteomes" id="UP000013909">
    <property type="component" value="Unassembled WGS sequence"/>
</dbReference>
<dbReference type="PANTHER" id="PTHR32114:SF2">
    <property type="entry name" value="ABC TRANSPORTER ABCH.3"/>
    <property type="match status" value="1"/>
</dbReference>
<feature type="coiled-coil region" evidence="1">
    <location>
        <begin position="361"/>
        <end position="395"/>
    </location>
</feature>
<dbReference type="AlphaFoldDB" id="R7ZX93"/>
<feature type="coiled-coil region" evidence="1">
    <location>
        <begin position="527"/>
        <end position="557"/>
    </location>
</feature>
<dbReference type="OrthoDB" id="9795626at2"/>
<dbReference type="RefSeq" id="WP_010852835.1">
    <property type="nucleotide sequence ID" value="NZ_AQHR01000022.1"/>
</dbReference>
<dbReference type="InterPro" id="IPR027417">
    <property type="entry name" value="P-loop_NTPase"/>
</dbReference>
<evidence type="ECO:0000313" key="3">
    <source>
        <dbReference type="EMBL" id="EON78790.1"/>
    </source>
</evidence>
<dbReference type="Gene3D" id="3.40.50.300">
    <property type="entry name" value="P-loop containing nucleotide triphosphate hydrolases"/>
    <property type="match status" value="2"/>
</dbReference>
<evidence type="ECO:0000256" key="1">
    <source>
        <dbReference type="SAM" id="Coils"/>
    </source>
</evidence>
<keyword evidence="4" id="KW-1185">Reference proteome</keyword>
<feature type="coiled-coil region" evidence="1">
    <location>
        <begin position="681"/>
        <end position="736"/>
    </location>
</feature>
<keyword evidence="3" id="KW-0269">Exonuclease</keyword>
<sequence length="1011" mass="115847">MIPIKLEIQGLYSYREKQTIDFSQLTAAGLFGLFGAVGSGKSSILEGILLALYGSTERLADRGEKNSMVNLQSDGLLIVFEFKAGPKNAKTYVARYSVKRNSKNFQEIRPAEHTFYEKSGDQLTPTELRAEALVGMKKEHFKQTVIIPQGKFREFIDLTPGPRADMMKELFGLERFDLAPRTGSLLKTVREEKIRVETQLGAFQDLTEASLENLRNDVKSSKTLLQESLNELTKIQAIYQQQQALSKDFNDLKALNEELKLLQLTKIEIDQKRARIKEYRRAKTYLKPLVDGVESLKLDKEKYRVSVINCQKHEEEYKKEIDQYGIEVEELRIRADQRSDREAKIRDLQKVLQVQELITSLDKAQHELKQLRPEIENAELDRNNALSEIEILQIRQEAITLIDPEQLAQWKTSHAEWLRLEKEEIKHGNDLASLKKAGQESTASLDRLIGQMPTSVHEVGNWFKSQAERILHLEKEREEFQYKSGLAAHVHLLEGGKPCPLCGSADHPDPLEPSDLSEKQLTIATRITREKERLEEIRLLENRYQQELFKREQLQTQVENAEVLLGTTVDLLASLKKTFVTERISSAAQLAEKIERASKQHKEWQAVHNRIGEKRKELNLFIEAVEAKRTKRDVVHEKTLTLSSALESKREEISDPPFCAPYFEKDRGFILAAIDKVKRDIEETAYRYDSKRKHLQELKEKAARNQASLSQFSDQLAETTEKLAELEQKYLAEMKVQGFSDHETVVDLFRKSLDADAVDAEIQRFDDKFIRIEDRIGQLKSRPGILDFRPDAYQEMGGQVAEKKAKYDLSQQRVTILEQQLASGMQDMETKKSLDISLASLEKRESNLKQLEGLFKGSGFVKYVSSIYLKELCNTANSRFRKLTKNSLSLEIDENNTFWVIDYLNGGKKRLLKTLSGGQTFQASLCLALALAEKVKSLNRAEQSFFFLDEGFGALDKTSLRIVFETLKSLRLENRIVGIISHVEDLQQEIEVYAQVTLDPEAGSQISYSFE</sequence>
<name>R7ZX93_9BACT</name>